<reference evidence="2 3" key="1">
    <citation type="submission" date="2016-04" db="EMBL/GenBank/DDBJ databases">
        <title>Deep-sea bacteria in the southern Pacific.</title>
        <authorList>
            <person name="Tang K."/>
        </authorList>
    </citation>
    <scope>NUCLEOTIDE SEQUENCE [LARGE SCALE GENOMIC DNA]</scope>
    <source>
        <strain evidence="2 3">JLT2014</strain>
    </source>
</reference>
<gene>
    <name evidence="2" type="ORF">Ga0080574_TMP1795</name>
</gene>
<dbReference type="AlphaFoldDB" id="A0A1P8URU7"/>
<dbReference type="Proteomes" id="UP000187059">
    <property type="component" value="Chromosome"/>
</dbReference>
<name>A0A1P8URU7_9RHOB</name>
<sequence length="60" mass="6451">MPQASWAGGRRLSSRRPGTDAACPGIVRPLSGDNRPRALRYAAGFVIPWETQNGTKGRDA</sequence>
<keyword evidence="3" id="KW-1185">Reference proteome</keyword>
<organism evidence="2 3">
    <name type="scientific">Salipiger abyssi</name>
    <dbReference type="NCBI Taxonomy" id="1250539"/>
    <lineage>
        <taxon>Bacteria</taxon>
        <taxon>Pseudomonadati</taxon>
        <taxon>Pseudomonadota</taxon>
        <taxon>Alphaproteobacteria</taxon>
        <taxon>Rhodobacterales</taxon>
        <taxon>Roseobacteraceae</taxon>
        <taxon>Salipiger</taxon>
    </lineage>
</organism>
<dbReference type="KEGG" id="paby:Ga0080574_TMP1795"/>
<accession>A0A1P8URU7</accession>
<dbReference type="STRING" id="1250539.Ga0080574_TMP1795"/>
<evidence type="ECO:0000313" key="3">
    <source>
        <dbReference type="Proteomes" id="UP000187059"/>
    </source>
</evidence>
<evidence type="ECO:0000256" key="1">
    <source>
        <dbReference type="SAM" id="MobiDB-lite"/>
    </source>
</evidence>
<feature type="region of interest" description="Disordered" evidence="1">
    <location>
        <begin position="1"/>
        <end position="30"/>
    </location>
</feature>
<protein>
    <submittedName>
        <fullName evidence="2">Uncharacterized protein</fullName>
    </submittedName>
</protein>
<dbReference type="EMBL" id="CP015093">
    <property type="protein sequence ID" value="APZ52129.1"/>
    <property type="molecule type" value="Genomic_DNA"/>
</dbReference>
<proteinExistence type="predicted"/>
<evidence type="ECO:0000313" key="2">
    <source>
        <dbReference type="EMBL" id="APZ52129.1"/>
    </source>
</evidence>